<dbReference type="AlphaFoldDB" id="A0AAV0ZMD3"/>
<accession>A0AAV0ZMD3</accession>
<sequence length="210" mass="24229">MTSKLSSRNPRDCKLAICGSDDKLTEETTEILLYKIQATTRCKENDEEMDDSKDSEAYQSEHKLRKVEKGYKHMKVDAKIFRELQRFQREMFLCYFSGNSSQTFESECDGDKGCDLVEERKTQVKKVLQRELEDEDFSMENFMNNDHELKKKGEDGGYGVGEKSRMRVKSYQLVQGLIYGYSADLCECRADCSKWQHGGDSDCYASTGLN</sequence>
<name>A0AAV0ZMD3_VICFA</name>
<protein>
    <submittedName>
        <fullName evidence="1">Uncharacterized protein</fullName>
    </submittedName>
</protein>
<gene>
    <name evidence="1" type="ORF">VFH_II172640</name>
</gene>
<dbReference type="Proteomes" id="UP001157006">
    <property type="component" value="Chromosome 2"/>
</dbReference>
<proteinExistence type="predicted"/>
<dbReference type="EMBL" id="OX451737">
    <property type="protein sequence ID" value="CAI8599384.1"/>
    <property type="molecule type" value="Genomic_DNA"/>
</dbReference>
<evidence type="ECO:0000313" key="2">
    <source>
        <dbReference type="Proteomes" id="UP001157006"/>
    </source>
</evidence>
<organism evidence="1 2">
    <name type="scientific">Vicia faba</name>
    <name type="common">Broad bean</name>
    <name type="synonym">Faba vulgaris</name>
    <dbReference type="NCBI Taxonomy" id="3906"/>
    <lineage>
        <taxon>Eukaryota</taxon>
        <taxon>Viridiplantae</taxon>
        <taxon>Streptophyta</taxon>
        <taxon>Embryophyta</taxon>
        <taxon>Tracheophyta</taxon>
        <taxon>Spermatophyta</taxon>
        <taxon>Magnoliopsida</taxon>
        <taxon>eudicotyledons</taxon>
        <taxon>Gunneridae</taxon>
        <taxon>Pentapetalae</taxon>
        <taxon>rosids</taxon>
        <taxon>fabids</taxon>
        <taxon>Fabales</taxon>
        <taxon>Fabaceae</taxon>
        <taxon>Papilionoideae</taxon>
        <taxon>50 kb inversion clade</taxon>
        <taxon>NPAAA clade</taxon>
        <taxon>Hologalegina</taxon>
        <taxon>IRL clade</taxon>
        <taxon>Fabeae</taxon>
        <taxon>Vicia</taxon>
    </lineage>
</organism>
<reference evidence="1 2" key="1">
    <citation type="submission" date="2023-01" db="EMBL/GenBank/DDBJ databases">
        <authorList>
            <person name="Kreplak J."/>
        </authorList>
    </citation>
    <scope>NUCLEOTIDE SEQUENCE [LARGE SCALE GENOMIC DNA]</scope>
</reference>
<keyword evidence="2" id="KW-1185">Reference proteome</keyword>
<evidence type="ECO:0000313" key="1">
    <source>
        <dbReference type="EMBL" id="CAI8599384.1"/>
    </source>
</evidence>